<dbReference type="PANTHER" id="PTHR45765">
    <property type="entry name" value="METHIONINE--TRNA LIGASE"/>
    <property type="match status" value="1"/>
</dbReference>
<dbReference type="InterPro" id="IPR002547">
    <property type="entry name" value="tRNA-bd_dom"/>
</dbReference>
<protein>
    <recommendedName>
        <fullName evidence="16">Methionine--tRNA ligase</fullName>
        <ecNumber evidence="16">6.1.1.10</ecNumber>
    </recommendedName>
    <alternativeName>
        <fullName evidence="16">Methionyl-tRNA synthetase</fullName>
        <shortName evidence="16">MetRS</shortName>
    </alternativeName>
</protein>
<dbReference type="RefSeq" id="WP_089057213.1">
    <property type="nucleotide sequence ID" value="NZ_MUHD01000011.1"/>
</dbReference>
<feature type="domain" description="TRNA-binding" evidence="17">
    <location>
        <begin position="610"/>
        <end position="711"/>
    </location>
</feature>
<evidence type="ECO:0000256" key="14">
    <source>
        <dbReference type="ARBA" id="ARBA00023146"/>
    </source>
</evidence>
<evidence type="ECO:0000256" key="3">
    <source>
        <dbReference type="ARBA" id="ARBA00008258"/>
    </source>
</evidence>
<evidence type="ECO:0000313" key="18">
    <source>
        <dbReference type="EMBL" id="OXB09724.1"/>
    </source>
</evidence>
<reference evidence="18 19" key="1">
    <citation type="submission" date="2016-11" db="EMBL/GenBank/DDBJ databases">
        <title>Whole genomes of Flavobacteriaceae.</title>
        <authorList>
            <person name="Stine C."/>
            <person name="Li C."/>
            <person name="Tadesse D."/>
        </authorList>
    </citation>
    <scope>NUCLEOTIDE SEQUENCE [LARGE SCALE GENOMIC DNA]</scope>
    <source>
        <strain evidence="18 19">CCUG 60112</strain>
    </source>
</reference>
<evidence type="ECO:0000259" key="17">
    <source>
        <dbReference type="PROSITE" id="PS50886"/>
    </source>
</evidence>
<sequence length="711" mass="80344">MIQNPKRYTITAALPYTNGPIHIGHLAGVYVPADIYSRYLRLQNKDVAFICGSDEHGVAISMKAKKEGVTPQEVIDKYDGIIRKSFADFGISFDNYSRTSAKIHHDTASEFFRTLYDKGDFIEEVTEQLYDAKANQFLADRFVVGTCPKCDNPEAYGDQCEKCGSTLNATDLINPKSTITGETPILKETKHWFLPLDRYSDFLTKWILEGHKNDWKPNVYGQVKSWIDGGLEPRAVTRDLDWGIDVPVEGAEGKKLYVWFDAPIGYISSTKEWAAREGKDWEPYWKDEETKLVHFIGKDNIVFHCIIFPAMLKAEGSYILPDNVPANEFLNLEGNKLSTSKNWAVWLHEYLEEFPDKQDVLRYALTSNAPETKDNDFTWKDFQARNNNELVAIFGNFINRVVVLTNKYYEGVIPTPNEFSEVDEAVLAELKAYPAVISSSVERYRFREALGELMNVARLGNKYLADEEPWKVMKDNPERVKTQMYVALQIAAALSVLAEPFLPFTAAKLSKILNLGDLQEHFEGFSKFLKEKNRDAKDIFIDKKLGWNDITENSDLIPAGHKISEAELLFAKIEDEEIQKQIDKLEATKTANLAESKQPEPQKDLIQFEDFAKMDIRIGTILEAEKMPKANKLLVLKVDTGIDVRTIVSGIAESFSPEEIVGKRVSVLANLAPRALRGVESQGMILMTTNAEGKLVFVNPDADAPNGETVN</sequence>
<evidence type="ECO:0000256" key="12">
    <source>
        <dbReference type="ARBA" id="ARBA00022884"/>
    </source>
</evidence>
<dbReference type="InterPro" id="IPR029038">
    <property type="entry name" value="MetRS_Zn"/>
</dbReference>
<keyword evidence="5 16" id="KW-0963">Cytoplasm</keyword>
<dbReference type="GO" id="GO:0016874">
    <property type="term" value="F:ligase activity"/>
    <property type="evidence" value="ECO:0007669"/>
    <property type="project" value="UniProtKB-KW"/>
</dbReference>
<dbReference type="InterPro" id="IPR015413">
    <property type="entry name" value="Methionyl/Leucyl_tRNA_Synth"/>
</dbReference>
<dbReference type="SUPFAM" id="SSF47323">
    <property type="entry name" value="Anticodon-binding domain of a subclass of class I aminoacyl-tRNA synthetases"/>
    <property type="match status" value="1"/>
</dbReference>
<dbReference type="Gene3D" id="2.40.50.140">
    <property type="entry name" value="Nucleic acid-binding proteins"/>
    <property type="match status" value="1"/>
</dbReference>
<dbReference type="PROSITE" id="PS50886">
    <property type="entry name" value="TRBD"/>
    <property type="match status" value="1"/>
</dbReference>
<keyword evidence="19" id="KW-1185">Reference proteome</keyword>
<dbReference type="NCBIfam" id="NF001100">
    <property type="entry name" value="PRK00133.1"/>
    <property type="match status" value="1"/>
</dbReference>
<dbReference type="Gene3D" id="3.40.50.620">
    <property type="entry name" value="HUPs"/>
    <property type="match status" value="1"/>
</dbReference>
<dbReference type="NCBIfam" id="TIGR00399">
    <property type="entry name" value="metG_C_term"/>
    <property type="match status" value="1"/>
</dbReference>
<evidence type="ECO:0000313" key="19">
    <source>
        <dbReference type="Proteomes" id="UP000198381"/>
    </source>
</evidence>
<comment type="cofactor">
    <cofactor evidence="16">
        <name>Zn(2+)</name>
        <dbReference type="ChEBI" id="CHEBI:29105"/>
    </cofactor>
    <text evidence="16">Binds 1 zinc ion per subunit.</text>
</comment>
<evidence type="ECO:0000256" key="9">
    <source>
        <dbReference type="ARBA" id="ARBA00022741"/>
    </source>
</evidence>
<dbReference type="CDD" id="cd00814">
    <property type="entry name" value="MetRS_core"/>
    <property type="match status" value="1"/>
</dbReference>
<comment type="catalytic activity">
    <reaction evidence="15 16">
        <text>tRNA(Met) + L-methionine + ATP = L-methionyl-tRNA(Met) + AMP + diphosphate</text>
        <dbReference type="Rhea" id="RHEA:13481"/>
        <dbReference type="Rhea" id="RHEA-COMP:9667"/>
        <dbReference type="Rhea" id="RHEA-COMP:9698"/>
        <dbReference type="ChEBI" id="CHEBI:30616"/>
        <dbReference type="ChEBI" id="CHEBI:33019"/>
        <dbReference type="ChEBI" id="CHEBI:57844"/>
        <dbReference type="ChEBI" id="CHEBI:78442"/>
        <dbReference type="ChEBI" id="CHEBI:78530"/>
        <dbReference type="ChEBI" id="CHEBI:456215"/>
        <dbReference type="EC" id="6.1.1.10"/>
    </reaction>
</comment>
<dbReference type="PRINTS" id="PR01041">
    <property type="entry name" value="TRNASYNTHMET"/>
</dbReference>
<evidence type="ECO:0000256" key="6">
    <source>
        <dbReference type="ARBA" id="ARBA00022555"/>
    </source>
</evidence>
<evidence type="ECO:0000256" key="11">
    <source>
        <dbReference type="ARBA" id="ARBA00022840"/>
    </source>
</evidence>
<dbReference type="InterPro" id="IPR014758">
    <property type="entry name" value="Met-tRNA_synth"/>
</dbReference>
<dbReference type="InterPro" id="IPR033911">
    <property type="entry name" value="MetRS_core"/>
</dbReference>
<feature type="short sequence motif" description="'KMSKS' region" evidence="16">
    <location>
        <begin position="336"/>
        <end position="340"/>
    </location>
</feature>
<accession>A0ABX4CYZ6</accession>
<dbReference type="SUPFAM" id="SSF50249">
    <property type="entry name" value="Nucleic acid-binding proteins"/>
    <property type="match status" value="1"/>
</dbReference>
<dbReference type="Proteomes" id="UP000198381">
    <property type="component" value="Unassembled WGS sequence"/>
</dbReference>
<gene>
    <name evidence="16" type="primary">metG</name>
    <name evidence="18" type="ORF">B0A81_06225</name>
</gene>
<dbReference type="InterPro" id="IPR009080">
    <property type="entry name" value="tRNAsynth_Ia_anticodon-bd"/>
</dbReference>
<dbReference type="CDD" id="cd07957">
    <property type="entry name" value="Anticodon_Ia_Met"/>
    <property type="match status" value="1"/>
</dbReference>
<name>A0ABX4CYZ6_9FLAO</name>
<dbReference type="SUPFAM" id="SSF52374">
    <property type="entry name" value="Nucleotidylyl transferase"/>
    <property type="match status" value="1"/>
</dbReference>
<feature type="binding site" evidence="16">
    <location>
        <position position="339"/>
    </location>
    <ligand>
        <name>ATP</name>
        <dbReference type="ChEBI" id="CHEBI:30616"/>
    </ligand>
</feature>
<dbReference type="InterPro" id="IPR023458">
    <property type="entry name" value="Met-tRNA_ligase_1"/>
</dbReference>
<dbReference type="Gene3D" id="1.10.730.10">
    <property type="entry name" value="Isoleucyl-tRNA Synthetase, Domain 1"/>
    <property type="match status" value="1"/>
</dbReference>
<dbReference type="CDD" id="cd02800">
    <property type="entry name" value="tRNA_bind_EcMetRS_like"/>
    <property type="match status" value="1"/>
</dbReference>
<dbReference type="Pfam" id="PF09334">
    <property type="entry name" value="tRNA-synt_1g"/>
    <property type="match status" value="1"/>
</dbReference>
<evidence type="ECO:0000256" key="5">
    <source>
        <dbReference type="ARBA" id="ARBA00022490"/>
    </source>
</evidence>
<dbReference type="InterPro" id="IPR041872">
    <property type="entry name" value="Anticodon_Met"/>
</dbReference>
<dbReference type="PANTHER" id="PTHR45765:SF1">
    <property type="entry name" value="METHIONINE--TRNA LIGASE, CYTOPLASMIC"/>
    <property type="match status" value="1"/>
</dbReference>
<evidence type="ECO:0000256" key="10">
    <source>
        <dbReference type="ARBA" id="ARBA00022833"/>
    </source>
</evidence>
<evidence type="ECO:0000256" key="4">
    <source>
        <dbReference type="ARBA" id="ARBA00011738"/>
    </source>
</evidence>
<dbReference type="InterPro" id="IPR004495">
    <property type="entry name" value="Met-tRNA-synth_bsu_C"/>
</dbReference>
<dbReference type="InterPro" id="IPR012340">
    <property type="entry name" value="NA-bd_OB-fold"/>
</dbReference>
<evidence type="ECO:0000256" key="13">
    <source>
        <dbReference type="ARBA" id="ARBA00022917"/>
    </source>
</evidence>
<dbReference type="Pfam" id="PF01588">
    <property type="entry name" value="tRNA_bind"/>
    <property type="match status" value="1"/>
</dbReference>
<dbReference type="EMBL" id="MUHD01000011">
    <property type="protein sequence ID" value="OXB09724.1"/>
    <property type="molecule type" value="Genomic_DNA"/>
</dbReference>
<dbReference type="InterPro" id="IPR001412">
    <property type="entry name" value="aa-tRNA-synth_I_CS"/>
</dbReference>
<keyword evidence="13 16" id="KW-0648">Protein biosynthesis</keyword>
<dbReference type="EC" id="6.1.1.10" evidence="16"/>
<comment type="subunit">
    <text evidence="4 16">Homodimer.</text>
</comment>
<keyword evidence="7 16" id="KW-0436">Ligase</keyword>
<evidence type="ECO:0000256" key="7">
    <source>
        <dbReference type="ARBA" id="ARBA00022598"/>
    </source>
</evidence>
<dbReference type="Pfam" id="PF19303">
    <property type="entry name" value="Anticodon_3"/>
    <property type="match status" value="1"/>
</dbReference>
<evidence type="ECO:0000256" key="15">
    <source>
        <dbReference type="ARBA" id="ARBA00047364"/>
    </source>
</evidence>
<keyword evidence="8 16" id="KW-0479">Metal-binding</keyword>
<evidence type="ECO:0000256" key="16">
    <source>
        <dbReference type="HAMAP-Rule" id="MF_00098"/>
    </source>
</evidence>
<feature type="binding site" evidence="16">
    <location>
        <position position="163"/>
    </location>
    <ligand>
        <name>Zn(2+)</name>
        <dbReference type="ChEBI" id="CHEBI:29105"/>
    </ligand>
</feature>
<dbReference type="InterPro" id="IPR014729">
    <property type="entry name" value="Rossmann-like_a/b/a_fold"/>
</dbReference>
<dbReference type="NCBIfam" id="TIGR00398">
    <property type="entry name" value="metG"/>
    <property type="match status" value="1"/>
</dbReference>
<organism evidence="18 19">
    <name type="scientific">Flavobacterium plurextorum</name>
    <dbReference type="NCBI Taxonomy" id="1114867"/>
    <lineage>
        <taxon>Bacteria</taxon>
        <taxon>Pseudomonadati</taxon>
        <taxon>Bacteroidota</taxon>
        <taxon>Flavobacteriia</taxon>
        <taxon>Flavobacteriales</taxon>
        <taxon>Flavobacteriaceae</taxon>
        <taxon>Flavobacterium</taxon>
    </lineage>
</organism>
<evidence type="ECO:0000256" key="1">
    <source>
        <dbReference type="ARBA" id="ARBA00003314"/>
    </source>
</evidence>
<keyword evidence="6 16" id="KW-0820">tRNA-binding</keyword>
<dbReference type="SUPFAM" id="SSF57770">
    <property type="entry name" value="Methionyl-tRNA synthetase (MetRS), Zn-domain"/>
    <property type="match status" value="1"/>
</dbReference>
<evidence type="ECO:0000256" key="8">
    <source>
        <dbReference type="ARBA" id="ARBA00022723"/>
    </source>
</evidence>
<evidence type="ECO:0000256" key="2">
    <source>
        <dbReference type="ARBA" id="ARBA00004496"/>
    </source>
</evidence>
<dbReference type="PROSITE" id="PS00178">
    <property type="entry name" value="AA_TRNA_LIGASE_I"/>
    <property type="match status" value="1"/>
</dbReference>
<feature type="short sequence motif" description="'HIGH' region" evidence="16">
    <location>
        <begin position="15"/>
        <end position="25"/>
    </location>
</feature>
<dbReference type="Gene3D" id="2.20.28.20">
    <property type="entry name" value="Methionyl-tRNA synthetase, Zn-domain"/>
    <property type="match status" value="1"/>
</dbReference>
<feature type="binding site" evidence="16">
    <location>
        <position position="147"/>
    </location>
    <ligand>
        <name>Zn(2+)</name>
        <dbReference type="ChEBI" id="CHEBI:29105"/>
    </ligand>
</feature>
<proteinExistence type="inferred from homology"/>
<keyword evidence="11 16" id="KW-0067">ATP-binding</keyword>
<keyword evidence="14 16" id="KW-0030">Aminoacyl-tRNA synthetase</keyword>
<comment type="subcellular location">
    <subcellularLocation>
        <location evidence="2 16">Cytoplasm</location>
    </subcellularLocation>
</comment>
<comment type="similarity">
    <text evidence="3 16">Belongs to the class-I aminoacyl-tRNA synthetase family. MetG type 1 subfamily.</text>
</comment>
<feature type="binding site" evidence="16">
    <location>
        <position position="150"/>
    </location>
    <ligand>
        <name>Zn(2+)</name>
        <dbReference type="ChEBI" id="CHEBI:29105"/>
    </ligand>
</feature>
<keyword evidence="9 16" id="KW-0547">Nucleotide-binding</keyword>
<feature type="binding site" evidence="16">
    <location>
        <position position="160"/>
    </location>
    <ligand>
        <name>Zn(2+)</name>
        <dbReference type="ChEBI" id="CHEBI:29105"/>
    </ligand>
</feature>
<comment type="function">
    <text evidence="1 16">Is required not only for elongation of protein synthesis but also for the initiation of all mRNA translation through initiator tRNA(fMet) aminoacylation.</text>
</comment>
<keyword evidence="12 16" id="KW-0694">RNA-binding</keyword>
<keyword evidence="10 16" id="KW-0862">Zinc</keyword>
<dbReference type="HAMAP" id="MF_00098">
    <property type="entry name" value="Met_tRNA_synth_type1"/>
    <property type="match status" value="1"/>
</dbReference>
<comment type="caution">
    <text evidence="18">The sequence shown here is derived from an EMBL/GenBank/DDBJ whole genome shotgun (WGS) entry which is preliminary data.</text>
</comment>